<dbReference type="PROSITE" id="PS51354">
    <property type="entry name" value="GLUTAREDOXIN_2"/>
    <property type="match status" value="1"/>
</dbReference>
<dbReference type="SUPFAM" id="SSF51905">
    <property type="entry name" value="FAD/NAD(P)-binding domain"/>
    <property type="match status" value="1"/>
</dbReference>
<dbReference type="NCBIfam" id="TIGR02181">
    <property type="entry name" value="GRX_bact"/>
    <property type="match status" value="1"/>
</dbReference>
<dbReference type="AlphaFoldDB" id="M0A6R1"/>
<evidence type="ECO:0000259" key="9">
    <source>
        <dbReference type="Pfam" id="PF00462"/>
    </source>
</evidence>
<dbReference type="Gene3D" id="3.40.30.10">
    <property type="entry name" value="Glutaredoxin"/>
    <property type="match status" value="1"/>
</dbReference>
<keyword evidence="6" id="KW-0560">Oxidoreductase</keyword>
<keyword evidence="8" id="KW-0676">Redox-active center</keyword>
<dbReference type="PRINTS" id="PR00469">
    <property type="entry name" value="PNDRDTASEII"/>
</dbReference>
<reference evidence="11 12" key="1">
    <citation type="journal article" date="2014" name="PLoS Genet.">
        <title>Phylogenetically driven sequencing of extremely halophilic archaea reveals strategies for static and dynamic osmo-response.</title>
        <authorList>
            <person name="Becker E.A."/>
            <person name="Seitzer P.M."/>
            <person name="Tritt A."/>
            <person name="Larsen D."/>
            <person name="Krusor M."/>
            <person name="Yao A.I."/>
            <person name="Wu D."/>
            <person name="Madern D."/>
            <person name="Eisen J.A."/>
            <person name="Darling A.E."/>
            <person name="Facciotti M.T."/>
        </authorList>
    </citation>
    <scope>NUCLEOTIDE SEQUENCE [LARGE SCALE GENOMIC DNA]</scope>
    <source>
        <strain evidence="11 12">JCM 10989</strain>
    </source>
</reference>
<evidence type="ECO:0000256" key="4">
    <source>
        <dbReference type="ARBA" id="ARBA00022827"/>
    </source>
</evidence>
<evidence type="ECO:0000313" key="11">
    <source>
        <dbReference type="EMBL" id="ELY94259.1"/>
    </source>
</evidence>
<dbReference type="PRINTS" id="PR00368">
    <property type="entry name" value="FADPNR"/>
</dbReference>
<organism evidence="11 12">
    <name type="scientific">Natrialba hulunbeirensis JCM 10989</name>
    <dbReference type="NCBI Taxonomy" id="1227493"/>
    <lineage>
        <taxon>Archaea</taxon>
        <taxon>Methanobacteriati</taxon>
        <taxon>Methanobacteriota</taxon>
        <taxon>Stenosarchaea group</taxon>
        <taxon>Halobacteria</taxon>
        <taxon>Halobacteriales</taxon>
        <taxon>Natrialbaceae</taxon>
        <taxon>Natrialba</taxon>
    </lineage>
</organism>
<feature type="domain" description="Glutaredoxin" evidence="9">
    <location>
        <begin position="7"/>
        <end position="67"/>
    </location>
</feature>
<keyword evidence="4" id="KW-0274">FAD</keyword>
<dbReference type="STRING" id="1227493.C483_03815"/>
<protein>
    <submittedName>
        <fullName evidence="11">Thioredoxin reductase</fullName>
    </submittedName>
</protein>
<dbReference type="InterPro" id="IPR011900">
    <property type="entry name" value="GRX_bact"/>
</dbReference>
<dbReference type="EMBL" id="AOIM01000012">
    <property type="protein sequence ID" value="ELY94259.1"/>
    <property type="molecule type" value="Genomic_DNA"/>
</dbReference>
<dbReference type="Proteomes" id="UP000011519">
    <property type="component" value="Unassembled WGS sequence"/>
</dbReference>
<feature type="domain" description="FAD/NAD(P)-binding" evidence="10">
    <location>
        <begin position="107"/>
        <end position="415"/>
    </location>
</feature>
<dbReference type="GO" id="GO:0045454">
    <property type="term" value="P:cell redox homeostasis"/>
    <property type="evidence" value="ECO:0007669"/>
    <property type="project" value="InterPro"/>
</dbReference>
<evidence type="ECO:0000256" key="3">
    <source>
        <dbReference type="ARBA" id="ARBA00022630"/>
    </source>
</evidence>
<dbReference type="PROSITE" id="PS00195">
    <property type="entry name" value="GLUTAREDOXIN_1"/>
    <property type="match status" value="1"/>
</dbReference>
<dbReference type="InterPro" id="IPR036188">
    <property type="entry name" value="FAD/NAD-bd_sf"/>
</dbReference>
<evidence type="ECO:0000313" key="12">
    <source>
        <dbReference type="Proteomes" id="UP000011519"/>
    </source>
</evidence>
<comment type="caution">
    <text evidence="11">The sequence shown here is derived from an EMBL/GenBank/DDBJ whole genome shotgun (WGS) entry which is preliminary data.</text>
</comment>
<dbReference type="PROSITE" id="PS00573">
    <property type="entry name" value="PYRIDINE_REDOX_2"/>
    <property type="match status" value="1"/>
</dbReference>
<evidence type="ECO:0000256" key="8">
    <source>
        <dbReference type="ARBA" id="ARBA00023284"/>
    </source>
</evidence>
<comment type="similarity">
    <text evidence="1">Belongs to the glutaredoxin family.</text>
</comment>
<dbReference type="PATRIC" id="fig|1227493.4.peg.727"/>
<gene>
    <name evidence="11" type="ORF">C483_03815</name>
</gene>
<accession>M0A6R1</accession>
<dbReference type="InterPro" id="IPR050097">
    <property type="entry name" value="Ferredoxin-NADP_redctase_2"/>
</dbReference>
<dbReference type="InterPro" id="IPR011767">
    <property type="entry name" value="GLR_AS"/>
</dbReference>
<evidence type="ECO:0000256" key="7">
    <source>
        <dbReference type="ARBA" id="ARBA00023157"/>
    </source>
</evidence>
<evidence type="ECO:0000256" key="5">
    <source>
        <dbReference type="ARBA" id="ARBA00022982"/>
    </source>
</evidence>
<dbReference type="InterPro" id="IPR002109">
    <property type="entry name" value="Glutaredoxin"/>
</dbReference>
<keyword evidence="12" id="KW-1185">Reference proteome</keyword>
<evidence type="ECO:0000256" key="2">
    <source>
        <dbReference type="ARBA" id="ARBA00022448"/>
    </source>
</evidence>
<dbReference type="RefSeq" id="WP_006652013.1">
    <property type="nucleotide sequence ID" value="NZ_AOIM01000012.1"/>
</dbReference>
<evidence type="ECO:0000256" key="6">
    <source>
        <dbReference type="ARBA" id="ARBA00023002"/>
    </source>
</evidence>
<keyword evidence="2" id="KW-0813">Transport</keyword>
<name>M0A6R1_9EURY</name>
<dbReference type="Pfam" id="PF00462">
    <property type="entry name" value="Glutaredoxin"/>
    <property type="match status" value="1"/>
</dbReference>
<dbReference type="InterPro" id="IPR023753">
    <property type="entry name" value="FAD/NAD-binding_dom"/>
</dbReference>
<dbReference type="InterPro" id="IPR036249">
    <property type="entry name" value="Thioredoxin-like_sf"/>
</dbReference>
<evidence type="ECO:0000259" key="10">
    <source>
        <dbReference type="Pfam" id="PF07992"/>
    </source>
</evidence>
<keyword evidence="5" id="KW-0249">Electron transport</keyword>
<sequence length="445" mass="47903">MSDQPRVEIYTKTDCPYCDKAKDLFDSKGIEYEEYNVTGDDELFEEMVERADGRKTAPEVFIDDELIGGWDDTSALNETGELDEKLGIADGDDSDGDGDASVEHRPLIIAGTGIAGLTAAIYAGRSNNDPLVIEGDEPGGQLTLTTDVANYPGFPDGISGPELVNNMKEQAKQFGAELKNGIVDTVEADQRPFRVELTNGDVYTADAVIAASGASARTLGVPGEDDLMGYGLSTCATCDGAFFRDEDMLVVGGGDAAMEEATFLTKFADTVYIAHRREEFRAEDYWIDRVHEKVEDGEIEIMKNTELVEVHGSQENGVDHVTLVENEQGHPTDRLDDPETNEFEFDVGAVFLAIGHTPNTEYLEGTGVTMDDEGYLRTQGGDGGGQTETDVPGIFGAGDVVDYHYQQAVTAAGMGSKAALDVDEYLEDLERADSAAETEAAAADD</sequence>
<dbReference type="Pfam" id="PF07992">
    <property type="entry name" value="Pyr_redox_2"/>
    <property type="match status" value="1"/>
</dbReference>
<dbReference type="OrthoDB" id="265365at2157"/>
<dbReference type="CDD" id="cd03418">
    <property type="entry name" value="GRX_GRXb_1_3_like"/>
    <property type="match status" value="1"/>
</dbReference>
<dbReference type="PANTHER" id="PTHR48105">
    <property type="entry name" value="THIOREDOXIN REDUCTASE 1-RELATED-RELATED"/>
    <property type="match status" value="1"/>
</dbReference>
<proteinExistence type="inferred from homology"/>
<evidence type="ECO:0000256" key="1">
    <source>
        <dbReference type="ARBA" id="ARBA00007787"/>
    </source>
</evidence>
<dbReference type="GO" id="GO:0016668">
    <property type="term" value="F:oxidoreductase activity, acting on a sulfur group of donors, NAD(P) as acceptor"/>
    <property type="evidence" value="ECO:0007669"/>
    <property type="project" value="UniProtKB-ARBA"/>
</dbReference>
<dbReference type="InterPro" id="IPR008255">
    <property type="entry name" value="Pyr_nucl-diS_OxRdtase_2_AS"/>
</dbReference>
<keyword evidence="3" id="KW-0285">Flavoprotein</keyword>
<dbReference type="Gene3D" id="3.50.50.60">
    <property type="entry name" value="FAD/NAD(P)-binding domain"/>
    <property type="match status" value="2"/>
</dbReference>
<keyword evidence="7" id="KW-1015">Disulfide bond</keyword>
<dbReference type="SUPFAM" id="SSF52833">
    <property type="entry name" value="Thioredoxin-like"/>
    <property type="match status" value="1"/>
</dbReference>